<gene>
    <name evidence="1" type="ORF">L1049_006751</name>
</gene>
<dbReference type="EMBL" id="JBBPBK010000010">
    <property type="protein sequence ID" value="KAK9277212.1"/>
    <property type="molecule type" value="Genomic_DNA"/>
</dbReference>
<evidence type="ECO:0000313" key="2">
    <source>
        <dbReference type="Proteomes" id="UP001415857"/>
    </source>
</evidence>
<accession>A0AAP0RG47</accession>
<dbReference type="AlphaFoldDB" id="A0AAP0RG47"/>
<evidence type="ECO:0000313" key="1">
    <source>
        <dbReference type="EMBL" id="KAK9277212.1"/>
    </source>
</evidence>
<name>A0AAP0RG47_LIQFO</name>
<organism evidence="1 2">
    <name type="scientific">Liquidambar formosana</name>
    <name type="common">Formosan gum</name>
    <dbReference type="NCBI Taxonomy" id="63359"/>
    <lineage>
        <taxon>Eukaryota</taxon>
        <taxon>Viridiplantae</taxon>
        <taxon>Streptophyta</taxon>
        <taxon>Embryophyta</taxon>
        <taxon>Tracheophyta</taxon>
        <taxon>Spermatophyta</taxon>
        <taxon>Magnoliopsida</taxon>
        <taxon>eudicotyledons</taxon>
        <taxon>Gunneridae</taxon>
        <taxon>Pentapetalae</taxon>
        <taxon>Saxifragales</taxon>
        <taxon>Altingiaceae</taxon>
        <taxon>Liquidambar</taxon>
    </lineage>
</organism>
<reference evidence="1 2" key="1">
    <citation type="journal article" date="2024" name="Plant J.">
        <title>Genome sequences and population genomics reveal climatic adaptation and genomic divergence between two closely related sweetgum species.</title>
        <authorList>
            <person name="Xu W.Q."/>
            <person name="Ren C.Q."/>
            <person name="Zhang X.Y."/>
            <person name="Comes H.P."/>
            <person name="Liu X.H."/>
            <person name="Li Y.G."/>
            <person name="Kettle C.J."/>
            <person name="Jalonen R."/>
            <person name="Gaisberger H."/>
            <person name="Ma Y.Z."/>
            <person name="Qiu Y.X."/>
        </authorList>
    </citation>
    <scope>NUCLEOTIDE SEQUENCE [LARGE SCALE GENOMIC DNA]</scope>
    <source>
        <strain evidence="1">Hangzhou</strain>
    </source>
</reference>
<comment type="caution">
    <text evidence="1">The sequence shown here is derived from an EMBL/GenBank/DDBJ whole genome shotgun (WGS) entry which is preliminary data.</text>
</comment>
<keyword evidence="2" id="KW-1185">Reference proteome</keyword>
<dbReference type="Proteomes" id="UP001415857">
    <property type="component" value="Unassembled WGS sequence"/>
</dbReference>
<protein>
    <submittedName>
        <fullName evidence="1">Uncharacterized protein</fullName>
    </submittedName>
</protein>
<sequence>MKRQRSTAGSAMKAAKCEGDQDYVRVLMDGTGTTVNMTKKKKRQQVQKVKEEGKVGEVEIERRDAGEPVVEVATATEIGKEWEEWPWSSGMVDEQMSWGSCWLPHWGVEFMGDAYNVLYGDVAWDDDIWDLKGVKEIPNP</sequence>
<proteinExistence type="predicted"/>